<dbReference type="Gene3D" id="2.160.20.60">
    <property type="entry name" value="Glutamate synthase, alpha subunit, C-terminal domain"/>
    <property type="match status" value="1"/>
</dbReference>
<organism evidence="2 3">
    <name type="scientific">Methanosphaera cuniculi</name>
    <dbReference type="NCBI Taxonomy" id="1077256"/>
    <lineage>
        <taxon>Archaea</taxon>
        <taxon>Methanobacteriati</taxon>
        <taxon>Methanobacteriota</taxon>
        <taxon>Methanomada group</taxon>
        <taxon>Methanobacteria</taxon>
        <taxon>Methanobacteriales</taxon>
        <taxon>Methanobacteriaceae</taxon>
        <taxon>Methanosphaera</taxon>
    </lineage>
</organism>
<comment type="caution">
    <text evidence="2">The sequence shown here is derived from an EMBL/GenBank/DDBJ whole genome shotgun (WGS) entry which is preliminary data.</text>
</comment>
<dbReference type="PANTHER" id="PTHR39673:SF8">
    <property type="entry name" value="GLUTAMATE SYNTHASE ALPHA SUBUNIT C-TERMINAL DOMAIN-CONTAINING PROTEIN"/>
    <property type="match status" value="1"/>
</dbReference>
<dbReference type="InterPro" id="IPR012061">
    <property type="entry name" value="Glu_synth_lsu_3"/>
</dbReference>
<dbReference type="PIRSF" id="PIRSF006519">
    <property type="entry name" value="GOGAT_dom3"/>
    <property type="match status" value="1"/>
</dbReference>
<dbReference type="CDD" id="cd00504">
    <property type="entry name" value="GXGXG"/>
    <property type="match status" value="1"/>
</dbReference>
<dbReference type="EMBL" id="LWMS01000004">
    <property type="protein sequence ID" value="PWL08940.1"/>
    <property type="molecule type" value="Genomic_DNA"/>
</dbReference>
<dbReference type="PANTHER" id="PTHR39673">
    <property type="entry name" value="TUNGSTEN FORMYLMETHANOFURAN DEHYDROGENASE, SUBUNIT C (FWDC)"/>
    <property type="match status" value="1"/>
</dbReference>
<evidence type="ECO:0000259" key="1">
    <source>
        <dbReference type="Pfam" id="PF01493"/>
    </source>
</evidence>
<name>A0A2V2BS84_9EURY</name>
<dbReference type="SUPFAM" id="SSF69336">
    <property type="entry name" value="Alpha subunit of glutamate synthase, C-terminal domain"/>
    <property type="match status" value="1"/>
</dbReference>
<dbReference type="InterPro" id="IPR036485">
    <property type="entry name" value="Glu_synth_asu_C_sf"/>
</dbReference>
<gene>
    <name evidence="2" type="ORF">MSCUN_01490</name>
</gene>
<evidence type="ECO:0000313" key="2">
    <source>
        <dbReference type="EMBL" id="PWL08940.1"/>
    </source>
</evidence>
<proteinExistence type="predicted"/>
<evidence type="ECO:0000313" key="3">
    <source>
        <dbReference type="Proteomes" id="UP000246004"/>
    </source>
</evidence>
<reference evidence="2 3" key="1">
    <citation type="submission" date="2016-04" db="EMBL/GenBank/DDBJ databases">
        <title>Genome sequence of Methanosphaera cuniculi DSM 4103.</title>
        <authorList>
            <person name="Poehlein A."/>
            <person name="Seedorf H."/>
            <person name="Daniel R."/>
        </authorList>
    </citation>
    <scope>NUCLEOTIDE SEQUENCE [LARGE SCALE GENOMIC DNA]</scope>
    <source>
        <strain evidence="2 3">DSM 4103</strain>
    </source>
</reference>
<dbReference type="AlphaFoldDB" id="A0A2V2BS84"/>
<dbReference type="InterPro" id="IPR002489">
    <property type="entry name" value="Glu_synth_asu_C"/>
</dbReference>
<feature type="domain" description="Glutamate synthase alpha subunit C-terminal" evidence="1">
    <location>
        <begin position="27"/>
        <end position="190"/>
    </location>
</feature>
<dbReference type="Pfam" id="PF01493">
    <property type="entry name" value="GXGXG"/>
    <property type="match status" value="1"/>
</dbReference>
<sequence>MEGFIIKEYIIDAKNMDEKTLTRTIKEHAKYYDKLIIENPQSKHNIAAGLMEDVEIEINGSAGYFVATMIDGPQVHIKRNAGWFAGDNMTSGELIIDGGSGDGAGQGIYGGTIVIYGDTGSRTGEIMKGGTIIIGGNSGFMTGLLMMGGKLIILGDVTDDVGESIMRGEIYVMGDVKSLGKNAIMNQTTLEDQKQLKEILTPYNFNLTDLDYTKFKKITNENKLLDSEVK</sequence>
<dbReference type="GO" id="GO:0016491">
    <property type="term" value="F:oxidoreductase activity"/>
    <property type="evidence" value="ECO:0007669"/>
    <property type="project" value="InterPro"/>
</dbReference>
<accession>A0A2V2BS84</accession>
<dbReference type="Proteomes" id="UP000246004">
    <property type="component" value="Unassembled WGS sequence"/>
</dbReference>
<protein>
    <submittedName>
        <fullName evidence="2">GXGXG motif protein</fullName>
    </submittedName>
</protein>